<dbReference type="InterPro" id="IPR012467">
    <property type="entry name" value="DUF1684"/>
</dbReference>
<sequence>MTDETLNTPPALPSPEETYAIFRARRHEMSLLPQGSLALINTQWFYGVPGEKESVWGVPGLWAARGASELGIELTATLEDCIAVDGETVDGIVNVFGRDSQTPSSILFADGKTGTVIRGEDGKYALRIWDANSEDLQNFGGIDSFAYNPDWVITGSFTPVEGGRSLGVSHLKDDGVARDKVIPGDIRFTFDGVEYNPAGFKEGRALMIVFSDATSGETSYSVGRFLMVAPNVDGTITLDFNRAYLPPCAFSYNFNCPMPPAQNRFPFAVMAGEKNVLNKSGELLH</sequence>
<dbReference type="RefSeq" id="WP_343046388.1">
    <property type="nucleotide sequence ID" value="NZ_JACGWU010000001.1"/>
</dbReference>
<dbReference type="PANTHER" id="PTHR41913">
    <property type="entry name" value="DUF1684 DOMAIN-CONTAINING PROTEIN"/>
    <property type="match status" value="1"/>
</dbReference>
<dbReference type="Pfam" id="PF07920">
    <property type="entry name" value="DUF1684"/>
    <property type="match status" value="1"/>
</dbReference>
<evidence type="ECO:0000313" key="2">
    <source>
        <dbReference type="Proteomes" id="UP000524237"/>
    </source>
</evidence>
<gene>
    <name evidence="1" type="ORF">FB555_000674</name>
</gene>
<keyword evidence="2" id="KW-1185">Reference proteome</keyword>
<reference evidence="1 2" key="1">
    <citation type="submission" date="2020-07" db="EMBL/GenBank/DDBJ databases">
        <title>Sequencing the genomes of 1000 actinobacteria strains.</title>
        <authorList>
            <person name="Klenk H.-P."/>
        </authorList>
    </citation>
    <scope>NUCLEOTIDE SEQUENCE [LARGE SCALE GENOMIC DNA]</scope>
    <source>
        <strain evidence="1 2">DSM 23737</strain>
    </source>
</reference>
<comment type="caution">
    <text evidence="1">The sequence shown here is derived from an EMBL/GenBank/DDBJ whole genome shotgun (WGS) entry which is preliminary data.</text>
</comment>
<dbReference type="PANTHER" id="PTHR41913:SF1">
    <property type="entry name" value="DUF1684 DOMAIN-CONTAINING PROTEIN"/>
    <property type="match status" value="1"/>
</dbReference>
<evidence type="ECO:0008006" key="3">
    <source>
        <dbReference type="Google" id="ProtNLM"/>
    </source>
</evidence>
<dbReference type="EMBL" id="JACGWU010000001">
    <property type="protein sequence ID" value="MBA8828603.1"/>
    <property type="molecule type" value="Genomic_DNA"/>
</dbReference>
<accession>A0A7W3PNV7</accession>
<protein>
    <recommendedName>
        <fullName evidence="3">DUF1684 domain-containing protein</fullName>
    </recommendedName>
</protein>
<organism evidence="1 2">
    <name type="scientific">Alpinimonas psychrophila</name>
    <dbReference type="NCBI Taxonomy" id="748908"/>
    <lineage>
        <taxon>Bacteria</taxon>
        <taxon>Bacillati</taxon>
        <taxon>Actinomycetota</taxon>
        <taxon>Actinomycetes</taxon>
        <taxon>Micrococcales</taxon>
        <taxon>Microbacteriaceae</taxon>
        <taxon>Alpinimonas</taxon>
    </lineage>
</organism>
<evidence type="ECO:0000313" key="1">
    <source>
        <dbReference type="EMBL" id="MBA8828603.1"/>
    </source>
</evidence>
<dbReference type="AlphaFoldDB" id="A0A7W3PNV7"/>
<proteinExistence type="predicted"/>
<dbReference type="Proteomes" id="UP000524237">
    <property type="component" value="Unassembled WGS sequence"/>
</dbReference>
<name>A0A7W3PNV7_9MICO</name>